<feature type="transmembrane region" description="Helical" evidence="7">
    <location>
        <begin position="243"/>
        <end position="263"/>
    </location>
</feature>
<organism evidence="9 10">
    <name type="scientific">Longispora fulva</name>
    <dbReference type="NCBI Taxonomy" id="619741"/>
    <lineage>
        <taxon>Bacteria</taxon>
        <taxon>Bacillati</taxon>
        <taxon>Actinomycetota</taxon>
        <taxon>Actinomycetes</taxon>
        <taxon>Micromonosporales</taxon>
        <taxon>Micromonosporaceae</taxon>
        <taxon>Longispora</taxon>
    </lineage>
</organism>
<feature type="transmembrane region" description="Helical" evidence="7">
    <location>
        <begin position="344"/>
        <end position="360"/>
    </location>
</feature>
<dbReference type="Pfam" id="PF07690">
    <property type="entry name" value="MFS_1"/>
    <property type="match status" value="1"/>
</dbReference>
<feature type="transmembrane region" description="Helical" evidence="7">
    <location>
        <begin position="316"/>
        <end position="337"/>
    </location>
</feature>
<sequence>MSEKTATVAATPGGVPAVDPKRWLALGVIAIAQLMVVLDATIVNIAMPSAQHALHINDANRQWILTAYTLAFGGFLLLGGRIADYVGRKKILLIGLIGFAVASALGGVAQNAGMLFAARGLQGLFGALLAPAALSLITVTFTDVKDRAKAFGVFGAISGVGAAIGLIMGGLLTEYTTWRWCLLVNIPIALIAFALALPIVKESRSEGNTKYDIPGAVLSTAGLVALVYGFTKAAENGWSAISTLAWFVVAAILLIGFVVVEVLTKHPLLPMRVVLHRNRGGSTLVSITLGAGMMGMFLFMTYYFQGTLHYSPLRSGVSYLPFSGALIVTAIVASGLLPKIGARVMMTIGGVLAAGAMIWLTQLKIDSSYPAFIMPALIMMATGMGLVFVPLGNTALSGVDPRDAGVASALLNTSQQIGGSLGVALLNTVFTTAVANFVTDHVKANGPATIEQATALGAVHGYNVAFTVSAVLLGASALIIFLMIRNTPSNTTAGDPADAPAMAHIG</sequence>
<dbReference type="Proteomes" id="UP000622552">
    <property type="component" value="Unassembled WGS sequence"/>
</dbReference>
<dbReference type="InterPro" id="IPR005829">
    <property type="entry name" value="Sugar_transporter_CS"/>
</dbReference>
<proteinExistence type="predicted"/>
<feature type="transmembrane region" description="Helical" evidence="7">
    <location>
        <begin position="417"/>
        <end position="439"/>
    </location>
</feature>
<comment type="subcellular location">
    <subcellularLocation>
        <location evidence="1">Cell membrane</location>
        <topology evidence="1">Multi-pass membrane protein</topology>
    </subcellularLocation>
</comment>
<evidence type="ECO:0000313" key="9">
    <source>
        <dbReference type="EMBL" id="MBG6135103.1"/>
    </source>
</evidence>
<dbReference type="CDD" id="cd17321">
    <property type="entry name" value="MFS_MMR_MDR_like"/>
    <property type="match status" value="1"/>
</dbReference>
<dbReference type="PANTHER" id="PTHR42718">
    <property type="entry name" value="MAJOR FACILITATOR SUPERFAMILY MULTIDRUG TRANSPORTER MFSC"/>
    <property type="match status" value="1"/>
</dbReference>
<dbReference type="Gene3D" id="1.20.1250.20">
    <property type="entry name" value="MFS general substrate transporter like domains"/>
    <property type="match status" value="1"/>
</dbReference>
<evidence type="ECO:0000256" key="3">
    <source>
        <dbReference type="ARBA" id="ARBA00022475"/>
    </source>
</evidence>
<name>A0A8J7GNV4_9ACTN</name>
<dbReference type="NCBIfam" id="TIGR00711">
    <property type="entry name" value="efflux_EmrB"/>
    <property type="match status" value="1"/>
</dbReference>
<reference evidence="9" key="1">
    <citation type="submission" date="2020-11" db="EMBL/GenBank/DDBJ databases">
        <title>Sequencing the genomes of 1000 actinobacteria strains.</title>
        <authorList>
            <person name="Klenk H.-P."/>
        </authorList>
    </citation>
    <scope>NUCLEOTIDE SEQUENCE</scope>
    <source>
        <strain evidence="9">DSM 45356</strain>
    </source>
</reference>
<evidence type="ECO:0000313" key="10">
    <source>
        <dbReference type="Proteomes" id="UP000622552"/>
    </source>
</evidence>
<feature type="transmembrane region" description="Helical" evidence="7">
    <location>
        <begin position="177"/>
        <end position="199"/>
    </location>
</feature>
<feature type="transmembrane region" description="Helical" evidence="7">
    <location>
        <begin position="372"/>
        <end position="396"/>
    </location>
</feature>
<dbReference type="GO" id="GO:0022857">
    <property type="term" value="F:transmembrane transporter activity"/>
    <property type="evidence" value="ECO:0007669"/>
    <property type="project" value="InterPro"/>
</dbReference>
<feature type="transmembrane region" description="Helical" evidence="7">
    <location>
        <begin position="91"/>
        <end position="109"/>
    </location>
</feature>
<feature type="transmembrane region" description="Helical" evidence="7">
    <location>
        <begin position="23"/>
        <end position="43"/>
    </location>
</feature>
<feature type="transmembrane region" description="Helical" evidence="7">
    <location>
        <begin position="63"/>
        <end position="79"/>
    </location>
</feature>
<dbReference type="PRINTS" id="PR01036">
    <property type="entry name" value="TCRTETB"/>
</dbReference>
<comment type="caution">
    <text evidence="9">The sequence shown here is derived from an EMBL/GenBank/DDBJ whole genome shotgun (WGS) entry which is preliminary data.</text>
</comment>
<dbReference type="InterPro" id="IPR036259">
    <property type="entry name" value="MFS_trans_sf"/>
</dbReference>
<dbReference type="InterPro" id="IPR011701">
    <property type="entry name" value="MFS"/>
</dbReference>
<feature type="transmembrane region" description="Helical" evidence="7">
    <location>
        <begin position="211"/>
        <end position="231"/>
    </location>
</feature>
<dbReference type="PROSITE" id="PS00216">
    <property type="entry name" value="SUGAR_TRANSPORT_1"/>
    <property type="match status" value="1"/>
</dbReference>
<feature type="transmembrane region" description="Helical" evidence="7">
    <location>
        <begin position="284"/>
        <end position="304"/>
    </location>
</feature>
<dbReference type="InterPro" id="IPR004638">
    <property type="entry name" value="EmrB-like"/>
</dbReference>
<evidence type="ECO:0000256" key="1">
    <source>
        <dbReference type="ARBA" id="ARBA00004651"/>
    </source>
</evidence>
<dbReference type="PANTHER" id="PTHR42718:SF46">
    <property type="entry name" value="BLR6921 PROTEIN"/>
    <property type="match status" value="1"/>
</dbReference>
<keyword evidence="5 7" id="KW-1133">Transmembrane helix</keyword>
<dbReference type="AlphaFoldDB" id="A0A8J7GNV4"/>
<dbReference type="InterPro" id="IPR020846">
    <property type="entry name" value="MFS_dom"/>
</dbReference>
<protein>
    <submittedName>
        <fullName evidence="9">EmrB/QacA subfamily drug resistance transporter</fullName>
    </submittedName>
</protein>
<evidence type="ECO:0000256" key="5">
    <source>
        <dbReference type="ARBA" id="ARBA00022989"/>
    </source>
</evidence>
<evidence type="ECO:0000256" key="7">
    <source>
        <dbReference type="SAM" id="Phobius"/>
    </source>
</evidence>
<gene>
    <name evidence="9" type="ORF">IW245_001297</name>
</gene>
<evidence type="ECO:0000259" key="8">
    <source>
        <dbReference type="PROSITE" id="PS50850"/>
    </source>
</evidence>
<keyword evidence="2" id="KW-0813">Transport</keyword>
<dbReference type="Gene3D" id="1.20.1720.10">
    <property type="entry name" value="Multidrug resistance protein D"/>
    <property type="match status" value="1"/>
</dbReference>
<dbReference type="GO" id="GO:0005886">
    <property type="term" value="C:plasma membrane"/>
    <property type="evidence" value="ECO:0007669"/>
    <property type="project" value="UniProtKB-SubCell"/>
</dbReference>
<keyword evidence="10" id="KW-1185">Reference proteome</keyword>
<keyword evidence="6 7" id="KW-0472">Membrane</keyword>
<accession>A0A8J7GNV4</accession>
<evidence type="ECO:0000256" key="4">
    <source>
        <dbReference type="ARBA" id="ARBA00022692"/>
    </source>
</evidence>
<dbReference type="PROSITE" id="PS50850">
    <property type="entry name" value="MFS"/>
    <property type="match status" value="1"/>
</dbReference>
<feature type="transmembrane region" description="Helical" evidence="7">
    <location>
        <begin position="151"/>
        <end position="171"/>
    </location>
</feature>
<dbReference type="RefSeq" id="WP_197002260.1">
    <property type="nucleotide sequence ID" value="NZ_BONS01000003.1"/>
</dbReference>
<keyword evidence="4 7" id="KW-0812">Transmembrane</keyword>
<feature type="transmembrane region" description="Helical" evidence="7">
    <location>
        <begin position="459"/>
        <end position="484"/>
    </location>
</feature>
<feature type="transmembrane region" description="Helical" evidence="7">
    <location>
        <begin position="121"/>
        <end position="139"/>
    </location>
</feature>
<evidence type="ECO:0000256" key="2">
    <source>
        <dbReference type="ARBA" id="ARBA00022448"/>
    </source>
</evidence>
<evidence type="ECO:0000256" key="6">
    <source>
        <dbReference type="ARBA" id="ARBA00023136"/>
    </source>
</evidence>
<feature type="domain" description="Major facilitator superfamily (MFS) profile" evidence="8">
    <location>
        <begin position="25"/>
        <end position="488"/>
    </location>
</feature>
<dbReference type="EMBL" id="JADOUF010000001">
    <property type="protein sequence ID" value="MBG6135103.1"/>
    <property type="molecule type" value="Genomic_DNA"/>
</dbReference>
<dbReference type="SUPFAM" id="SSF103473">
    <property type="entry name" value="MFS general substrate transporter"/>
    <property type="match status" value="1"/>
</dbReference>
<keyword evidence="3" id="KW-1003">Cell membrane</keyword>